<keyword evidence="2" id="KW-1133">Transmembrane helix</keyword>
<dbReference type="Proteomes" id="UP001465668">
    <property type="component" value="Unassembled WGS sequence"/>
</dbReference>
<dbReference type="PANTHER" id="PTHR42032">
    <property type="entry name" value="YALI0E30679P"/>
    <property type="match status" value="1"/>
</dbReference>
<evidence type="ECO:0000256" key="1">
    <source>
        <dbReference type="SAM" id="MobiDB-lite"/>
    </source>
</evidence>
<feature type="region of interest" description="Disordered" evidence="1">
    <location>
        <begin position="1"/>
        <end position="52"/>
    </location>
</feature>
<name>A0ABR2XZE6_9PEZI</name>
<protein>
    <submittedName>
        <fullName evidence="3">Uncharacterized protein</fullName>
    </submittedName>
</protein>
<dbReference type="PANTHER" id="PTHR42032:SF1">
    <property type="entry name" value="YALI0E30679P"/>
    <property type="match status" value="1"/>
</dbReference>
<accession>A0ABR2XZE6</accession>
<feature type="compositionally biased region" description="Polar residues" evidence="1">
    <location>
        <begin position="42"/>
        <end position="51"/>
    </location>
</feature>
<evidence type="ECO:0000256" key="2">
    <source>
        <dbReference type="SAM" id="Phobius"/>
    </source>
</evidence>
<keyword evidence="2" id="KW-0472">Membrane</keyword>
<feature type="transmembrane region" description="Helical" evidence="2">
    <location>
        <begin position="114"/>
        <end position="132"/>
    </location>
</feature>
<sequence length="511" mass="57687">MADDRSASPATAHATAPPGYGIRRTKTVDETAHLRRRPSFKPPSTRSSFTDAQRRDSTFSDFSCNNDQGNVDGLWNLGKMATNPSEPTLAATLPLVLALLPAVGGLFFEGGSAFFTDVILLGLAAIFLRWSVTQPWNWYHAAQEVRVAREMAMSTPVFETDSDLELSTAASATTALEEVPEADEKGHSHEADYRESPKGATYQEWEIERDAAVKSLRWHEKFALGWCFAFPLLAAYLLHNIRGQLSPRSEGLVSDYNLHIFVIAAEIRPVSHFIRLLQSSTLHKQRIVATNPYEQQDTRDQQFQQLHERIDGVETRLAAGENMSMESSRHEQQATRNVENLVMHNYRERVQPEVESVTRAMRRYEKKLSNIIDQIDIRLEYLDQRSNDAIALAAIAARQKNSQVNLIAWLFEQSAAIILLPIQTAIAIFTFPFRTASLLLGRTSRSTAEKHHKKGRFQRNELLVALDYVGRLFFFFRCLEAGLIVTIMIKEVTQSGGFGIWDWVCGLWSMA</sequence>
<feature type="compositionally biased region" description="Basic and acidic residues" evidence="1">
    <location>
        <begin position="182"/>
        <end position="195"/>
    </location>
</feature>
<keyword evidence="2" id="KW-0812">Transmembrane</keyword>
<proteinExistence type="predicted"/>
<keyword evidence="4" id="KW-1185">Reference proteome</keyword>
<gene>
    <name evidence="3" type="ORF">SCAR479_04004</name>
</gene>
<organism evidence="3 4">
    <name type="scientific">Seiridium cardinale</name>
    <dbReference type="NCBI Taxonomy" id="138064"/>
    <lineage>
        <taxon>Eukaryota</taxon>
        <taxon>Fungi</taxon>
        <taxon>Dikarya</taxon>
        <taxon>Ascomycota</taxon>
        <taxon>Pezizomycotina</taxon>
        <taxon>Sordariomycetes</taxon>
        <taxon>Xylariomycetidae</taxon>
        <taxon>Amphisphaeriales</taxon>
        <taxon>Sporocadaceae</taxon>
        <taxon>Seiridium</taxon>
    </lineage>
</organism>
<evidence type="ECO:0000313" key="3">
    <source>
        <dbReference type="EMBL" id="KAK9779137.1"/>
    </source>
</evidence>
<feature type="transmembrane region" description="Helical" evidence="2">
    <location>
        <begin position="89"/>
        <end position="108"/>
    </location>
</feature>
<comment type="caution">
    <text evidence="3">The sequence shown here is derived from an EMBL/GenBank/DDBJ whole genome shotgun (WGS) entry which is preliminary data.</text>
</comment>
<feature type="region of interest" description="Disordered" evidence="1">
    <location>
        <begin position="175"/>
        <end position="195"/>
    </location>
</feature>
<feature type="transmembrane region" description="Helical" evidence="2">
    <location>
        <begin position="222"/>
        <end position="238"/>
    </location>
</feature>
<evidence type="ECO:0000313" key="4">
    <source>
        <dbReference type="Proteomes" id="UP001465668"/>
    </source>
</evidence>
<feature type="compositionally biased region" description="Low complexity" evidence="1">
    <location>
        <begin position="7"/>
        <end position="18"/>
    </location>
</feature>
<dbReference type="EMBL" id="JARVKM010000012">
    <property type="protein sequence ID" value="KAK9779137.1"/>
    <property type="molecule type" value="Genomic_DNA"/>
</dbReference>
<reference evidence="3 4" key="1">
    <citation type="submission" date="2024-02" db="EMBL/GenBank/DDBJ databases">
        <title>First draft genome assembly of two strains of Seiridium cardinale.</title>
        <authorList>
            <person name="Emiliani G."/>
            <person name="Scali E."/>
        </authorList>
    </citation>
    <scope>NUCLEOTIDE SEQUENCE [LARGE SCALE GENOMIC DNA]</scope>
    <source>
        <strain evidence="3 4">BM-138-000479</strain>
    </source>
</reference>